<dbReference type="InParanoid" id="A0A212EN74"/>
<evidence type="ECO:0000256" key="1">
    <source>
        <dbReference type="SAM" id="Phobius"/>
    </source>
</evidence>
<reference evidence="2 3" key="1">
    <citation type="journal article" date="2011" name="Cell">
        <title>The monarch butterfly genome yields insights into long-distance migration.</title>
        <authorList>
            <person name="Zhan S."/>
            <person name="Merlin C."/>
            <person name="Boore J.L."/>
            <person name="Reppert S.M."/>
        </authorList>
    </citation>
    <scope>NUCLEOTIDE SEQUENCE [LARGE SCALE GENOMIC DNA]</scope>
    <source>
        <strain evidence="2">F-2</strain>
    </source>
</reference>
<dbReference type="Proteomes" id="UP000007151">
    <property type="component" value="Unassembled WGS sequence"/>
</dbReference>
<organism evidence="2 3">
    <name type="scientific">Danaus plexippus plexippus</name>
    <dbReference type="NCBI Taxonomy" id="278856"/>
    <lineage>
        <taxon>Eukaryota</taxon>
        <taxon>Metazoa</taxon>
        <taxon>Ecdysozoa</taxon>
        <taxon>Arthropoda</taxon>
        <taxon>Hexapoda</taxon>
        <taxon>Insecta</taxon>
        <taxon>Pterygota</taxon>
        <taxon>Neoptera</taxon>
        <taxon>Endopterygota</taxon>
        <taxon>Lepidoptera</taxon>
        <taxon>Glossata</taxon>
        <taxon>Ditrysia</taxon>
        <taxon>Papilionoidea</taxon>
        <taxon>Nymphalidae</taxon>
        <taxon>Danainae</taxon>
        <taxon>Danaini</taxon>
        <taxon>Danaina</taxon>
        <taxon>Danaus</taxon>
        <taxon>Danaus</taxon>
    </lineage>
</organism>
<protein>
    <submittedName>
        <fullName evidence="2">Uncharacterized protein</fullName>
    </submittedName>
</protein>
<keyword evidence="3" id="KW-1185">Reference proteome</keyword>
<dbReference type="AlphaFoldDB" id="A0A212EN74"/>
<sequence>MYEQLVWSTICSEVNARCGGERPRTPAQVKMWYENYKKKCKMRAHDTQVLLQYMYVCLFACINLSVTIVYNDSLLIEQSFYI</sequence>
<keyword evidence="1" id="KW-0472">Membrane</keyword>
<feature type="transmembrane region" description="Helical" evidence="1">
    <location>
        <begin position="49"/>
        <end position="70"/>
    </location>
</feature>
<name>A0A212EN74_DANPL</name>
<comment type="caution">
    <text evidence="2">The sequence shown here is derived from an EMBL/GenBank/DDBJ whole genome shotgun (WGS) entry which is preliminary data.</text>
</comment>
<accession>A0A212EN74</accession>
<keyword evidence="1" id="KW-1133">Transmembrane helix</keyword>
<dbReference type="EMBL" id="AGBW02013703">
    <property type="protein sequence ID" value="OWR42942.1"/>
    <property type="molecule type" value="Genomic_DNA"/>
</dbReference>
<gene>
    <name evidence="2" type="ORF">KGM_210198</name>
</gene>
<evidence type="ECO:0000313" key="2">
    <source>
        <dbReference type="EMBL" id="OWR42942.1"/>
    </source>
</evidence>
<dbReference type="KEGG" id="dpl:KGM_210198"/>
<proteinExistence type="predicted"/>
<evidence type="ECO:0000313" key="3">
    <source>
        <dbReference type="Proteomes" id="UP000007151"/>
    </source>
</evidence>
<keyword evidence="1" id="KW-0812">Transmembrane</keyword>